<name>A0AAN8JZE7_PATCE</name>
<evidence type="ECO:0000256" key="5">
    <source>
        <dbReference type="ARBA" id="ARBA00023180"/>
    </source>
</evidence>
<evidence type="ECO:0000256" key="9">
    <source>
        <dbReference type="SAM" id="Phobius"/>
    </source>
</evidence>
<dbReference type="Gene3D" id="3.20.20.80">
    <property type="entry name" value="Glycosidases"/>
    <property type="match status" value="1"/>
</dbReference>
<keyword evidence="4" id="KW-0378">Hydrolase</keyword>
<evidence type="ECO:0000313" key="13">
    <source>
        <dbReference type="EMBL" id="KAK6186186.1"/>
    </source>
</evidence>
<dbReference type="SUPFAM" id="SSF51445">
    <property type="entry name" value="(Trans)glycosidases"/>
    <property type="match status" value="1"/>
</dbReference>
<reference evidence="13 14" key="1">
    <citation type="submission" date="2024-01" db="EMBL/GenBank/DDBJ databases">
        <title>The genome of the rayed Mediterranean limpet Patella caerulea (Linnaeus, 1758).</title>
        <authorList>
            <person name="Anh-Thu Weber A."/>
            <person name="Halstead-Nussloch G."/>
        </authorList>
    </citation>
    <scope>NUCLEOTIDE SEQUENCE [LARGE SCALE GENOMIC DNA]</scope>
    <source>
        <strain evidence="13">AATW-2023a</strain>
        <tissue evidence="13">Whole specimen</tissue>
    </source>
</reference>
<dbReference type="PRINTS" id="PR00738">
    <property type="entry name" value="GLHYDRLASE20"/>
</dbReference>
<keyword evidence="10" id="KW-0732">Signal</keyword>
<evidence type="ECO:0000256" key="10">
    <source>
        <dbReference type="SAM" id="SignalP"/>
    </source>
</evidence>
<evidence type="ECO:0000256" key="6">
    <source>
        <dbReference type="ARBA" id="ARBA00023295"/>
    </source>
</evidence>
<gene>
    <name evidence="13" type="ORF">SNE40_008273</name>
</gene>
<keyword evidence="14" id="KW-1185">Reference proteome</keyword>
<evidence type="ECO:0000256" key="1">
    <source>
        <dbReference type="ARBA" id="ARBA00001231"/>
    </source>
</evidence>
<protein>
    <recommendedName>
        <fullName evidence="3">beta-N-acetylhexosaminidase</fullName>
        <ecNumber evidence="3">3.2.1.52</ecNumber>
    </recommendedName>
</protein>
<evidence type="ECO:0000313" key="14">
    <source>
        <dbReference type="Proteomes" id="UP001347796"/>
    </source>
</evidence>
<sequence length="909" mass="105085">MAYYFTVFVFLISGFIGSLSQQQMKIPSNDNSEAIVKQNFQRENSYNIPHVAKFQPAVQNENAGGGYVRRGDTDSFNSINNAKPRFHKLKALDEDFQKGIIKNVDSQQGAKVVNQVGSSDTNNDNNNNNGNNNNNANLNFNNNNNENNNNNNENSNNNHNFNNFNNNNNNFQQQQNDIPRVQQRDLGGMKLNWDWSDFAISFNDYGAAEMKVRRAPHASTGEPWPLPQYYVKKEKRVYHIPREDFNFKIVGKTCDILEEGAERYLDRVLNYVVEDMYDNLQNAEGTMVDDPKAKYMSPLYAGAPVISVMELKVRKPCTKYPSINSDESYDLFVKKNRVLIWANEVWGLLRGLETFSQIVWKGLDNRLYVKETVISDYPRFPHRGILVDTSRHFLFKEIIFDIIDGMEANKMNVFHWHIVDDQSFPYQSKVYPDLSKKGAFHPEFVYTLEDIAEIIHYGRMRGVRIMPEFDSPGHTYAWGLSRPDLLTQCYQGSSPVKGYFGPIDPTKNSTYTFLKNLFDEILEVFQDSYLHLGGDEVPLQCWSSNPEVTKFGLELAKKEGRQSNNNNYNNNNNNFNDNQQNFYSPGSFDVRKVYEYYETRLMKDLRDIGKRRKNGVKFIMWQEVMNNNLQLPNDTLIQIWMGDSVDINRAINLGYNVLYSTCWYLDHVEYGTKWPKYYQCDPADNSYGMTVDEKKVLGGEACLWSEYVDNENYMTTLWPRASATAERLWSHKDVRDLDSASVRLQEHRCRMLKRGLSVGQISGPDYCLHRGPSRRNKSNNTNCEGGRCFHSGKNILQFEDIQLRLTQRGPALSECSSKLFTDMFKFLAKGSSMFIIATAAIIILAIVFGIRRPHGKFSNSKLCKNKTILILFLSVLVIYFMCYTTIWMQAFEFSGSFHKRLQKNNLDKR</sequence>
<dbReference type="GO" id="GO:0016020">
    <property type="term" value="C:membrane"/>
    <property type="evidence" value="ECO:0007669"/>
    <property type="project" value="TreeGrafter"/>
</dbReference>
<dbReference type="GO" id="GO:0005764">
    <property type="term" value="C:lysosome"/>
    <property type="evidence" value="ECO:0007669"/>
    <property type="project" value="TreeGrafter"/>
</dbReference>
<dbReference type="GO" id="GO:0005975">
    <property type="term" value="P:carbohydrate metabolic process"/>
    <property type="evidence" value="ECO:0007669"/>
    <property type="project" value="InterPro"/>
</dbReference>
<keyword evidence="9" id="KW-0812">Transmembrane</keyword>
<evidence type="ECO:0000259" key="12">
    <source>
        <dbReference type="Pfam" id="PF14845"/>
    </source>
</evidence>
<dbReference type="Pfam" id="PF00728">
    <property type="entry name" value="Glyco_hydro_20"/>
    <property type="match status" value="1"/>
</dbReference>
<dbReference type="PANTHER" id="PTHR22600">
    <property type="entry name" value="BETA-HEXOSAMINIDASE"/>
    <property type="match status" value="1"/>
</dbReference>
<dbReference type="CDD" id="cd06562">
    <property type="entry name" value="GH20_HexA_HexB-like"/>
    <property type="match status" value="1"/>
</dbReference>
<dbReference type="Proteomes" id="UP001347796">
    <property type="component" value="Unassembled WGS sequence"/>
</dbReference>
<dbReference type="PANTHER" id="PTHR22600:SF21">
    <property type="entry name" value="BETA-HEXOSAMINIDASE A"/>
    <property type="match status" value="1"/>
</dbReference>
<keyword evidence="6" id="KW-0326">Glycosidase</keyword>
<keyword evidence="9" id="KW-0472">Membrane</keyword>
<feature type="transmembrane region" description="Helical" evidence="9">
    <location>
        <begin position="826"/>
        <end position="848"/>
    </location>
</feature>
<dbReference type="InterPro" id="IPR017853">
    <property type="entry name" value="GH"/>
</dbReference>
<evidence type="ECO:0000256" key="8">
    <source>
        <dbReference type="SAM" id="MobiDB-lite"/>
    </source>
</evidence>
<dbReference type="InterPro" id="IPR025705">
    <property type="entry name" value="Beta_hexosaminidase_sua/sub"/>
</dbReference>
<feature type="chain" id="PRO_5042952898" description="beta-N-acetylhexosaminidase" evidence="10">
    <location>
        <begin position="21"/>
        <end position="909"/>
    </location>
</feature>
<evidence type="ECO:0000259" key="11">
    <source>
        <dbReference type="Pfam" id="PF00728"/>
    </source>
</evidence>
<comment type="caution">
    <text evidence="13">The sequence shown here is derived from an EMBL/GenBank/DDBJ whole genome shotgun (WGS) entry which is preliminary data.</text>
</comment>
<dbReference type="GO" id="GO:0004563">
    <property type="term" value="F:beta-N-acetylhexosaminidase activity"/>
    <property type="evidence" value="ECO:0007669"/>
    <property type="project" value="UniProtKB-EC"/>
</dbReference>
<accession>A0AAN8JZE7</accession>
<feature type="domain" description="Glycoside hydrolase family 20 catalytic" evidence="11">
    <location>
        <begin position="380"/>
        <end position="731"/>
    </location>
</feature>
<dbReference type="EC" id="3.2.1.52" evidence="3"/>
<organism evidence="13 14">
    <name type="scientific">Patella caerulea</name>
    <name type="common">Rayed Mediterranean limpet</name>
    <dbReference type="NCBI Taxonomy" id="87958"/>
    <lineage>
        <taxon>Eukaryota</taxon>
        <taxon>Metazoa</taxon>
        <taxon>Spiralia</taxon>
        <taxon>Lophotrochozoa</taxon>
        <taxon>Mollusca</taxon>
        <taxon>Gastropoda</taxon>
        <taxon>Patellogastropoda</taxon>
        <taxon>Patelloidea</taxon>
        <taxon>Patellidae</taxon>
        <taxon>Patella</taxon>
    </lineage>
</organism>
<evidence type="ECO:0000256" key="2">
    <source>
        <dbReference type="ARBA" id="ARBA00006285"/>
    </source>
</evidence>
<evidence type="ECO:0000256" key="4">
    <source>
        <dbReference type="ARBA" id="ARBA00022801"/>
    </source>
</evidence>
<feature type="domain" description="Beta-hexosaminidase eukaryotic type N-terminal" evidence="12">
    <location>
        <begin position="223"/>
        <end position="358"/>
    </location>
</feature>
<feature type="region of interest" description="Disordered" evidence="8">
    <location>
        <begin position="115"/>
        <end position="172"/>
    </location>
</feature>
<comment type="similarity">
    <text evidence="2">Belongs to the glycosyl hydrolase 20 family.</text>
</comment>
<evidence type="ECO:0000256" key="3">
    <source>
        <dbReference type="ARBA" id="ARBA00012663"/>
    </source>
</evidence>
<dbReference type="InterPro" id="IPR015883">
    <property type="entry name" value="Glyco_hydro_20_cat"/>
</dbReference>
<evidence type="ECO:0000256" key="7">
    <source>
        <dbReference type="PIRSR" id="PIRSR625705-1"/>
    </source>
</evidence>
<dbReference type="AlphaFoldDB" id="A0AAN8JZE7"/>
<dbReference type="InterPro" id="IPR029019">
    <property type="entry name" value="HEX_eukaryotic_N"/>
</dbReference>
<dbReference type="Gene3D" id="3.30.379.10">
    <property type="entry name" value="Chitobiase/beta-hexosaminidase domain 2-like"/>
    <property type="match status" value="1"/>
</dbReference>
<dbReference type="GO" id="GO:0030203">
    <property type="term" value="P:glycosaminoglycan metabolic process"/>
    <property type="evidence" value="ECO:0007669"/>
    <property type="project" value="TreeGrafter"/>
</dbReference>
<feature type="compositionally biased region" description="Low complexity" evidence="8">
    <location>
        <begin position="122"/>
        <end position="172"/>
    </location>
</feature>
<dbReference type="SUPFAM" id="SSF55545">
    <property type="entry name" value="beta-N-acetylhexosaminidase-like domain"/>
    <property type="match status" value="1"/>
</dbReference>
<dbReference type="InterPro" id="IPR029018">
    <property type="entry name" value="Hex-like_dom2"/>
</dbReference>
<dbReference type="Pfam" id="PF14845">
    <property type="entry name" value="Glycohydro_20b2"/>
    <property type="match status" value="1"/>
</dbReference>
<dbReference type="EMBL" id="JAZGQO010000006">
    <property type="protein sequence ID" value="KAK6186186.1"/>
    <property type="molecule type" value="Genomic_DNA"/>
</dbReference>
<proteinExistence type="inferred from homology"/>
<feature type="signal peptide" evidence="10">
    <location>
        <begin position="1"/>
        <end position="20"/>
    </location>
</feature>
<feature type="transmembrane region" description="Helical" evidence="9">
    <location>
        <begin position="868"/>
        <end position="890"/>
    </location>
</feature>
<keyword evidence="9" id="KW-1133">Transmembrane helix</keyword>
<keyword evidence="5" id="KW-0325">Glycoprotein</keyword>
<feature type="active site" description="Proton donor" evidence="7">
    <location>
        <position position="536"/>
    </location>
</feature>
<dbReference type="GO" id="GO:0006689">
    <property type="term" value="P:ganglioside catabolic process"/>
    <property type="evidence" value="ECO:0007669"/>
    <property type="project" value="TreeGrafter"/>
</dbReference>
<comment type="catalytic activity">
    <reaction evidence="1">
        <text>Hydrolysis of terminal non-reducing N-acetyl-D-hexosamine residues in N-acetyl-beta-D-hexosaminides.</text>
        <dbReference type="EC" id="3.2.1.52"/>
    </reaction>
</comment>